<dbReference type="AlphaFoldDB" id="A0A538T377"/>
<name>A0A538T377_UNCEI</name>
<reference evidence="2 3" key="1">
    <citation type="journal article" date="2019" name="Nat. Microbiol.">
        <title>Mediterranean grassland soil C-N compound turnover is dependent on rainfall and depth, and is mediated by genomically divergent microorganisms.</title>
        <authorList>
            <person name="Diamond S."/>
            <person name="Andeer P.F."/>
            <person name="Li Z."/>
            <person name="Crits-Christoph A."/>
            <person name="Burstein D."/>
            <person name="Anantharaman K."/>
            <person name="Lane K.R."/>
            <person name="Thomas B.C."/>
            <person name="Pan C."/>
            <person name="Northen T.R."/>
            <person name="Banfield J.F."/>
        </authorList>
    </citation>
    <scope>NUCLEOTIDE SEQUENCE [LARGE SCALE GENOMIC DNA]</scope>
    <source>
        <strain evidence="2">WS_5</strain>
    </source>
</reference>
<dbReference type="EMBL" id="VBOV01000140">
    <property type="protein sequence ID" value="TMQ58086.1"/>
    <property type="molecule type" value="Genomic_DNA"/>
</dbReference>
<dbReference type="Proteomes" id="UP000320913">
    <property type="component" value="Unassembled WGS sequence"/>
</dbReference>
<dbReference type="InterPro" id="IPR010982">
    <property type="entry name" value="Lambda_DNA-bd_dom_sf"/>
</dbReference>
<evidence type="ECO:0000313" key="2">
    <source>
        <dbReference type="EMBL" id="TMQ58086.1"/>
    </source>
</evidence>
<dbReference type="PROSITE" id="PS50943">
    <property type="entry name" value="HTH_CROC1"/>
    <property type="match status" value="1"/>
</dbReference>
<dbReference type="InterPro" id="IPR001387">
    <property type="entry name" value="Cro/C1-type_HTH"/>
</dbReference>
<dbReference type="GO" id="GO:0003677">
    <property type="term" value="F:DNA binding"/>
    <property type="evidence" value="ECO:0007669"/>
    <property type="project" value="InterPro"/>
</dbReference>
<comment type="caution">
    <text evidence="2">The sequence shown here is derived from an EMBL/GenBank/DDBJ whole genome shotgun (WGS) entry which is preliminary data.</text>
</comment>
<sequence>MDVSLVIRQRLVELGLEQKDLAAAAEVTESYISQLLTRKKLPPAPDRTDVYGKMELLLKIPAGKLSKLADLQRKDELRRSLGDPPPPLLHEVRELILRKCPPVKKDQIRAIFEKEPFGEFERLVTQKLLDVVKKVAKEELESENWLHLVARLTGRTYEQMRVVILEFLDTDVFNVSAESCIAFLDPLIESWDIDLASFGMEIVLNRRLAPGSPRKFEFVEREPDEPFGGEAGLKKFLRDRSLSGDAAEDEIEFLKKLRFKGKRPTPLYYYRELQNLRDPLHFRWPVEGAGEQGG</sequence>
<evidence type="ECO:0000313" key="3">
    <source>
        <dbReference type="Proteomes" id="UP000320913"/>
    </source>
</evidence>
<protein>
    <submittedName>
        <fullName evidence="2">Helix-turn-helix transcriptional regulator</fullName>
    </submittedName>
</protein>
<dbReference type="CDD" id="cd00093">
    <property type="entry name" value="HTH_XRE"/>
    <property type="match status" value="1"/>
</dbReference>
<feature type="domain" description="HTH cro/C1-type" evidence="1">
    <location>
        <begin position="7"/>
        <end position="42"/>
    </location>
</feature>
<dbReference type="SUPFAM" id="SSF47413">
    <property type="entry name" value="lambda repressor-like DNA-binding domains"/>
    <property type="match status" value="1"/>
</dbReference>
<gene>
    <name evidence="2" type="ORF">E6K75_05815</name>
</gene>
<dbReference type="SMART" id="SM00530">
    <property type="entry name" value="HTH_XRE"/>
    <property type="match status" value="1"/>
</dbReference>
<accession>A0A538T377</accession>
<evidence type="ECO:0000259" key="1">
    <source>
        <dbReference type="PROSITE" id="PS50943"/>
    </source>
</evidence>
<organism evidence="2 3">
    <name type="scientific">Eiseniibacteriota bacterium</name>
    <dbReference type="NCBI Taxonomy" id="2212470"/>
    <lineage>
        <taxon>Bacteria</taxon>
        <taxon>Candidatus Eiseniibacteriota</taxon>
    </lineage>
</organism>
<proteinExistence type="predicted"/>